<keyword evidence="4" id="KW-1185">Reference proteome</keyword>
<dbReference type="InterPro" id="IPR051457">
    <property type="entry name" value="2-oxoacid:Fd_oxidoreductase"/>
</dbReference>
<dbReference type="Gene3D" id="3.40.50.970">
    <property type="match status" value="1"/>
</dbReference>
<name>A0A8A0RRM9_9FIRM</name>
<dbReference type="EMBL" id="CP059066">
    <property type="protein sequence ID" value="QSQ10168.1"/>
    <property type="molecule type" value="Genomic_DNA"/>
</dbReference>
<dbReference type="CDD" id="cd03375">
    <property type="entry name" value="TPP_OGFOR"/>
    <property type="match status" value="1"/>
</dbReference>
<dbReference type="GO" id="GO:0030976">
    <property type="term" value="F:thiamine pyrophosphate binding"/>
    <property type="evidence" value="ECO:0007669"/>
    <property type="project" value="InterPro"/>
</dbReference>
<dbReference type="GO" id="GO:0045333">
    <property type="term" value="P:cellular respiration"/>
    <property type="evidence" value="ECO:0007669"/>
    <property type="project" value="UniProtKB-ARBA"/>
</dbReference>
<dbReference type="AlphaFoldDB" id="A0A8A0RRM9"/>
<feature type="domain" description="Thiamine pyrophosphate enzyme TPP-binding" evidence="2">
    <location>
        <begin position="51"/>
        <end position="197"/>
    </location>
</feature>
<dbReference type="RefSeq" id="WP_206707483.1">
    <property type="nucleotide sequence ID" value="NZ_CP059066.1"/>
</dbReference>
<keyword evidence="1 3" id="KW-0560">Oxidoreductase</keyword>
<dbReference type="InterPro" id="IPR029061">
    <property type="entry name" value="THDP-binding"/>
</dbReference>
<dbReference type="PANTHER" id="PTHR48084">
    <property type="entry name" value="2-OXOGLUTARATE OXIDOREDUCTASE SUBUNIT KORB-RELATED"/>
    <property type="match status" value="1"/>
</dbReference>
<gene>
    <name evidence="3" type="primary">korB_2</name>
    <name evidence="3" type="ORF">H0A61_02567</name>
</gene>
<organism evidence="3 4">
    <name type="scientific">Koleobacter methoxysyntrophicus</name>
    <dbReference type="NCBI Taxonomy" id="2751313"/>
    <lineage>
        <taxon>Bacteria</taxon>
        <taxon>Bacillati</taxon>
        <taxon>Bacillota</taxon>
        <taxon>Clostridia</taxon>
        <taxon>Koleobacterales</taxon>
        <taxon>Koleobacteraceae</taxon>
        <taxon>Koleobacter</taxon>
    </lineage>
</organism>
<reference evidence="3" key="1">
    <citation type="submission" date="2020-07" db="EMBL/GenBank/DDBJ databases">
        <title>Koleobacter methoxysyntrophicus gen. nov., sp. nov., a novel anaerobic bacterium isolated from deep subsurface oil field and proposal of Koleobacterales ord. nov. in the phylum Firmicutes.</title>
        <authorList>
            <person name="Sakamoto S."/>
            <person name="Tamaki H."/>
        </authorList>
    </citation>
    <scope>NUCLEOTIDE SEQUENCE</scope>
    <source>
        <strain evidence="3">NRmbB1</strain>
    </source>
</reference>
<dbReference type="EC" id="1.2.7.3" evidence="3"/>
<dbReference type="KEGG" id="kme:H0A61_02567"/>
<protein>
    <submittedName>
        <fullName evidence="3">2-oxoglutarate oxidoreductase subunit KorB</fullName>
        <ecNumber evidence="3">1.2.7.3</ecNumber>
    </submittedName>
</protein>
<dbReference type="PANTHER" id="PTHR48084:SF1">
    <property type="entry name" value="2-OXOGLUTARATE SYNTHASE SUBUNIT KORB"/>
    <property type="match status" value="1"/>
</dbReference>
<dbReference type="InterPro" id="IPR011766">
    <property type="entry name" value="TPP_enzyme_TPP-bd"/>
</dbReference>
<proteinExistence type="predicted"/>
<dbReference type="Pfam" id="PF02775">
    <property type="entry name" value="TPP_enzyme_C"/>
    <property type="match status" value="1"/>
</dbReference>
<evidence type="ECO:0000256" key="1">
    <source>
        <dbReference type="ARBA" id="ARBA00023002"/>
    </source>
</evidence>
<dbReference type="Proteomes" id="UP000662904">
    <property type="component" value="Chromosome"/>
</dbReference>
<accession>A0A8A0RRM9</accession>
<evidence type="ECO:0000313" key="3">
    <source>
        <dbReference type="EMBL" id="QSQ10168.1"/>
    </source>
</evidence>
<sequence length="273" mass="30096">MQHHLEKYFRMDKLPHIWCPGCGHGILMGAVVRAIDNLKLEQDKICVVSGIGCSSRAPGYMNFDTLHTTHGRALAFATGIKLAKPELKVIVVTGDGDCAAIGGNHLIHAARRNIDITTIVFNNNIYGMTSGQYSPMTPKGAYATTAPYGNVDRNFDLCKLAMAAGATYVARGTAYHTNQLIKFIEDALNHKGFSLVDAVSICPTYFGRKNKLGNAINMLKWQKDHAVSVSVAEKLPPEKLEGKFLIGKFHKSEEPEYVEEYDKIIKKAQEGRK</sequence>
<evidence type="ECO:0000259" key="2">
    <source>
        <dbReference type="Pfam" id="PF02775"/>
    </source>
</evidence>
<dbReference type="SUPFAM" id="SSF52518">
    <property type="entry name" value="Thiamin diphosphate-binding fold (THDP-binding)"/>
    <property type="match status" value="1"/>
</dbReference>
<evidence type="ECO:0000313" key="4">
    <source>
        <dbReference type="Proteomes" id="UP000662904"/>
    </source>
</evidence>
<dbReference type="GO" id="GO:0047553">
    <property type="term" value="F:2-oxoglutarate synthase activity"/>
    <property type="evidence" value="ECO:0007669"/>
    <property type="project" value="UniProtKB-EC"/>
</dbReference>